<dbReference type="AlphaFoldDB" id="B4GZA2"/>
<reference evidence="1 2" key="1">
    <citation type="journal article" date="2007" name="Nature">
        <title>Evolution of genes and genomes on the Drosophila phylogeny.</title>
        <authorList>
            <consortium name="Drosophila 12 Genomes Consortium"/>
            <person name="Clark A.G."/>
            <person name="Eisen M.B."/>
            <person name="Smith D.R."/>
            <person name="Bergman C.M."/>
            <person name="Oliver B."/>
            <person name="Markow T.A."/>
            <person name="Kaufman T.C."/>
            <person name="Kellis M."/>
            <person name="Gelbart W."/>
            <person name="Iyer V.N."/>
            <person name="Pollard D.A."/>
            <person name="Sackton T.B."/>
            <person name="Larracuente A.M."/>
            <person name="Singh N.D."/>
            <person name="Abad J.P."/>
            <person name="Abt D.N."/>
            <person name="Adryan B."/>
            <person name="Aguade M."/>
            <person name="Akashi H."/>
            <person name="Anderson W.W."/>
            <person name="Aquadro C.F."/>
            <person name="Ardell D.H."/>
            <person name="Arguello R."/>
            <person name="Artieri C.G."/>
            <person name="Barbash D.A."/>
            <person name="Barker D."/>
            <person name="Barsanti P."/>
            <person name="Batterham P."/>
            <person name="Batzoglou S."/>
            <person name="Begun D."/>
            <person name="Bhutkar A."/>
            <person name="Blanco E."/>
            <person name="Bosak S.A."/>
            <person name="Bradley R.K."/>
            <person name="Brand A.D."/>
            <person name="Brent M.R."/>
            <person name="Brooks A.N."/>
            <person name="Brown R.H."/>
            <person name="Butlin R.K."/>
            <person name="Caggese C."/>
            <person name="Calvi B.R."/>
            <person name="Bernardo de Carvalho A."/>
            <person name="Caspi A."/>
            <person name="Castrezana S."/>
            <person name="Celniker S.E."/>
            <person name="Chang J.L."/>
            <person name="Chapple C."/>
            <person name="Chatterji S."/>
            <person name="Chinwalla A."/>
            <person name="Civetta A."/>
            <person name="Clifton S.W."/>
            <person name="Comeron J.M."/>
            <person name="Costello J.C."/>
            <person name="Coyne J.A."/>
            <person name="Daub J."/>
            <person name="David R.G."/>
            <person name="Delcher A.L."/>
            <person name="Delehaunty K."/>
            <person name="Do C.B."/>
            <person name="Ebling H."/>
            <person name="Edwards K."/>
            <person name="Eickbush T."/>
            <person name="Evans J.D."/>
            <person name="Filipski A."/>
            <person name="Findeiss S."/>
            <person name="Freyhult E."/>
            <person name="Fulton L."/>
            <person name="Fulton R."/>
            <person name="Garcia A.C."/>
            <person name="Gardiner A."/>
            <person name="Garfield D.A."/>
            <person name="Garvin B.E."/>
            <person name="Gibson G."/>
            <person name="Gilbert D."/>
            <person name="Gnerre S."/>
            <person name="Godfrey J."/>
            <person name="Good R."/>
            <person name="Gotea V."/>
            <person name="Gravely B."/>
            <person name="Greenberg A.J."/>
            <person name="Griffiths-Jones S."/>
            <person name="Gross S."/>
            <person name="Guigo R."/>
            <person name="Gustafson E.A."/>
            <person name="Haerty W."/>
            <person name="Hahn M.W."/>
            <person name="Halligan D.L."/>
            <person name="Halpern A.L."/>
            <person name="Halter G.M."/>
            <person name="Han M.V."/>
            <person name="Heger A."/>
            <person name="Hillier L."/>
            <person name="Hinrichs A.S."/>
            <person name="Holmes I."/>
            <person name="Hoskins R.A."/>
            <person name="Hubisz M.J."/>
            <person name="Hultmark D."/>
            <person name="Huntley M.A."/>
            <person name="Jaffe D.B."/>
            <person name="Jagadeeshan S."/>
            <person name="Jeck W.R."/>
            <person name="Johnson J."/>
            <person name="Jones C.D."/>
            <person name="Jordan W.C."/>
            <person name="Karpen G.H."/>
            <person name="Kataoka E."/>
            <person name="Keightley P.D."/>
            <person name="Kheradpour P."/>
            <person name="Kirkness E.F."/>
            <person name="Koerich L.B."/>
            <person name="Kristiansen K."/>
            <person name="Kudrna D."/>
            <person name="Kulathinal R.J."/>
            <person name="Kumar S."/>
            <person name="Kwok R."/>
            <person name="Lander E."/>
            <person name="Langley C.H."/>
            <person name="Lapoint R."/>
            <person name="Lazzaro B.P."/>
            <person name="Lee S.J."/>
            <person name="Levesque L."/>
            <person name="Li R."/>
            <person name="Lin C.F."/>
            <person name="Lin M.F."/>
            <person name="Lindblad-Toh K."/>
            <person name="Llopart A."/>
            <person name="Long M."/>
            <person name="Low L."/>
            <person name="Lozovsky E."/>
            <person name="Lu J."/>
            <person name="Luo M."/>
            <person name="Machado C.A."/>
            <person name="Makalowski W."/>
            <person name="Marzo M."/>
            <person name="Matsuda M."/>
            <person name="Matzkin L."/>
            <person name="McAllister B."/>
            <person name="McBride C.S."/>
            <person name="McKernan B."/>
            <person name="McKernan K."/>
            <person name="Mendez-Lago M."/>
            <person name="Minx P."/>
            <person name="Mollenhauer M.U."/>
            <person name="Montooth K."/>
            <person name="Mount S.M."/>
            <person name="Mu X."/>
            <person name="Myers E."/>
            <person name="Negre B."/>
            <person name="Newfeld S."/>
            <person name="Nielsen R."/>
            <person name="Noor M.A."/>
            <person name="O'Grady P."/>
            <person name="Pachter L."/>
            <person name="Papaceit M."/>
            <person name="Parisi M.J."/>
            <person name="Parisi M."/>
            <person name="Parts L."/>
            <person name="Pedersen J.S."/>
            <person name="Pesole G."/>
            <person name="Phillippy A.M."/>
            <person name="Ponting C.P."/>
            <person name="Pop M."/>
            <person name="Porcelli D."/>
            <person name="Powell J.R."/>
            <person name="Prohaska S."/>
            <person name="Pruitt K."/>
            <person name="Puig M."/>
            <person name="Quesneville H."/>
            <person name="Ram K.R."/>
            <person name="Rand D."/>
            <person name="Rasmussen M.D."/>
            <person name="Reed L.K."/>
            <person name="Reenan R."/>
            <person name="Reily A."/>
            <person name="Remington K.A."/>
            <person name="Rieger T.T."/>
            <person name="Ritchie M.G."/>
            <person name="Robin C."/>
            <person name="Rogers Y.H."/>
            <person name="Rohde C."/>
            <person name="Rozas J."/>
            <person name="Rubenfield M.J."/>
            <person name="Ruiz A."/>
            <person name="Russo S."/>
            <person name="Salzberg S.L."/>
            <person name="Sanchez-Gracia A."/>
            <person name="Saranga D.J."/>
            <person name="Sato H."/>
            <person name="Schaeffer S.W."/>
            <person name="Schatz M.C."/>
            <person name="Schlenke T."/>
            <person name="Schwartz R."/>
            <person name="Segarra C."/>
            <person name="Singh R.S."/>
            <person name="Sirot L."/>
            <person name="Sirota M."/>
            <person name="Sisneros N.B."/>
            <person name="Smith C.D."/>
            <person name="Smith T.F."/>
            <person name="Spieth J."/>
            <person name="Stage D.E."/>
            <person name="Stark A."/>
            <person name="Stephan W."/>
            <person name="Strausberg R.L."/>
            <person name="Strempel S."/>
            <person name="Sturgill D."/>
            <person name="Sutton G."/>
            <person name="Sutton G.G."/>
            <person name="Tao W."/>
            <person name="Teichmann S."/>
            <person name="Tobari Y.N."/>
            <person name="Tomimura Y."/>
            <person name="Tsolas J.M."/>
            <person name="Valente V.L."/>
            <person name="Venter E."/>
            <person name="Venter J.C."/>
            <person name="Vicario S."/>
            <person name="Vieira F.G."/>
            <person name="Vilella A.J."/>
            <person name="Villasante A."/>
            <person name="Walenz B."/>
            <person name="Wang J."/>
            <person name="Wasserman M."/>
            <person name="Watts T."/>
            <person name="Wilson D."/>
            <person name="Wilson R.K."/>
            <person name="Wing R.A."/>
            <person name="Wolfner M.F."/>
            <person name="Wong A."/>
            <person name="Wong G.K."/>
            <person name="Wu C.I."/>
            <person name="Wu G."/>
            <person name="Yamamoto D."/>
            <person name="Yang H.P."/>
            <person name="Yang S.P."/>
            <person name="Yorke J.A."/>
            <person name="Yoshida K."/>
            <person name="Zdobnov E."/>
            <person name="Zhang P."/>
            <person name="Zhang Y."/>
            <person name="Zimin A.V."/>
            <person name="Baldwin J."/>
            <person name="Abdouelleil A."/>
            <person name="Abdulkadir J."/>
            <person name="Abebe A."/>
            <person name="Abera B."/>
            <person name="Abreu J."/>
            <person name="Acer S.C."/>
            <person name="Aftuck L."/>
            <person name="Alexander A."/>
            <person name="An P."/>
            <person name="Anderson E."/>
            <person name="Anderson S."/>
            <person name="Arachi H."/>
            <person name="Azer M."/>
            <person name="Bachantsang P."/>
            <person name="Barry A."/>
            <person name="Bayul T."/>
            <person name="Berlin A."/>
            <person name="Bessette D."/>
            <person name="Bloom T."/>
            <person name="Blye J."/>
            <person name="Boguslavskiy L."/>
            <person name="Bonnet C."/>
            <person name="Boukhgalter B."/>
            <person name="Bourzgui I."/>
            <person name="Brown A."/>
            <person name="Cahill P."/>
            <person name="Channer S."/>
            <person name="Cheshatsang Y."/>
            <person name="Chuda L."/>
            <person name="Citroen M."/>
            <person name="Collymore A."/>
            <person name="Cooke P."/>
            <person name="Costello M."/>
            <person name="D'Aco K."/>
            <person name="Daza R."/>
            <person name="De Haan G."/>
            <person name="DeGray S."/>
            <person name="DeMaso C."/>
            <person name="Dhargay N."/>
            <person name="Dooley K."/>
            <person name="Dooley E."/>
            <person name="Doricent M."/>
            <person name="Dorje P."/>
            <person name="Dorjee K."/>
            <person name="Dupes A."/>
            <person name="Elong R."/>
            <person name="Falk J."/>
            <person name="Farina A."/>
            <person name="Faro S."/>
            <person name="Ferguson D."/>
            <person name="Fisher S."/>
            <person name="Foley C.D."/>
            <person name="Franke A."/>
            <person name="Friedrich D."/>
            <person name="Gadbois L."/>
            <person name="Gearin G."/>
            <person name="Gearin C.R."/>
            <person name="Giannoukos G."/>
            <person name="Goode T."/>
            <person name="Graham J."/>
            <person name="Grandbois E."/>
            <person name="Grewal S."/>
            <person name="Gyaltsen K."/>
            <person name="Hafez N."/>
            <person name="Hagos B."/>
            <person name="Hall J."/>
            <person name="Henson C."/>
            <person name="Hollinger A."/>
            <person name="Honan T."/>
            <person name="Huard M.D."/>
            <person name="Hughes L."/>
            <person name="Hurhula B."/>
            <person name="Husby M.E."/>
            <person name="Kamat A."/>
            <person name="Kanga B."/>
            <person name="Kashin S."/>
            <person name="Khazanovich D."/>
            <person name="Kisner P."/>
            <person name="Lance K."/>
            <person name="Lara M."/>
            <person name="Lee W."/>
            <person name="Lennon N."/>
            <person name="Letendre F."/>
            <person name="LeVine R."/>
            <person name="Lipovsky A."/>
            <person name="Liu X."/>
            <person name="Liu J."/>
            <person name="Liu S."/>
            <person name="Lokyitsang T."/>
            <person name="Lokyitsang Y."/>
            <person name="Lubonja R."/>
            <person name="Lui A."/>
            <person name="MacDonald P."/>
            <person name="Magnisalis V."/>
            <person name="Maru K."/>
            <person name="Matthews C."/>
            <person name="McCusker W."/>
            <person name="McDonough S."/>
            <person name="Mehta T."/>
            <person name="Meldrim J."/>
            <person name="Meneus L."/>
            <person name="Mihai O."/>
            <person name="Mihalev A."/>
            <person name="Mihova T."/>
            <person name="Mittelman R."/>
            <person name="Mlenga V."/>
            <person name="Montmayeur A."/>
            <person name="Mulrain L."/>
            <person name="Navidi A."/>
            <person name="Naylor J."/>
            <person name="Negash T."/>
            <person name="Nguyen T."/>
            <person name="Nguyen N."/>
            <person name="Nicol R."/>
            <person name="Norbu C."/>
            <person name="Norbu N."/>
            <person name="Novod N."/>
            <person name="O'Neill B."/>
            <person name="Osman S."/>
            <person name="Markiewicz E."/>
            <person name="Oyono O.L."/>
            <person name="Patti C."/>
            <person name="Phunkhang P."/>
            <person name="Pierre F."/>
            <person name="Priest M."/>
            <person name="Raghuraman S."/>
            <person name="Rege F."/>
            <person name="Reyes R."/>
            <person name="Rise C."/>
            <person name="Rogov P."/>
            <person name="Ross K."/>
            <person name="Ryan E."/>
            <person name="Settipalli S."/>
            <person name="Shea T."/>
            <person name="Sherpa N."/>
            <person name="Shi L."/>
            <person name="Shih D."/>
            <person name="Sparrow T."/>
            <person name="Spaulding J."/>
            <person name="Stalker J."/>
            <person name="Stange-Thomann N."/>
            <person name="Stavropoulos S."/>
            <person name="Stone C."/>
            <person name="Strader C."/>
            <person name="Tesfaye S."/>
            <person name="Thomson T."/>
            <person name="Thoulutsang Y."/>
            <person name="Thoulutsang D."/>
            <person name="Topham K."/>
            <person name="Topping I."/>
            <person name="Tsamla T."/>
            <person name="Vassiliev H."/>
            <person name="Vo A."/>
            <person name="Wangchuk T."/>
            <person name="Wangdi T."/>
            <person name="Weiand M."/>
            <person name="Wilkinson J."/>
            <person name="Wilson A."/>
            <person name="Yadav S."/>
            <person name="Young G."/>
            <person name="Yu Q."/>
            <person name="Zembek L."/>
            <person name="Zhong D."/>
            <person name="Zimmer A."/>
            <person name="Zwirko Z."/>
            <person name="Jaffe D.B."/>
            <person name="Alvarez P."/>
            <person name="Brockman W."/>
            <person name="Butler J."/>
            <person name="Chin C."/>
            <person name="Gnerre S."/>
            <person name="Grabherr M."/>
            <person name="Kleber M."/>
            <person name="Mauceli E."/>
            <person name="MacCallum I."/>
        </authorList>
    </citation>
    <scope>NUCLEOTIDE SEQUENCE [LARGE SCALE GENOMIC DNA]</scope>
    <source>
        <strain evidence="2">MSH-3 / Tucson 14011-0111.49</strain>
    </source>
</reference>
<accession>B4GZA2</accession>
<evidence type="ECO:0000313" key="1">
    <source>
        <dbReference type="EMBL" id="EDW28120.1"/>
    </source>
</evidence>
<keyword evidence="2" id="KW-1185">Reference proteome</keyword>
<gene>
    <name evidence="1" type="primary">Dper\GL27156</name>
    <name evidence="1" type="ORF">Dper_GL27156</name>
</gene>
<protein>
    <submittedName>
        <fullName evidence="1">GL27156</fullName>
    </submittedName>
</protein>
<organism evidence="2">
    <name type="scientific">Drosophila persimilis</name>
    <name type="common">Fruit fly</name>
    <dbReference type="NCBI Taxonomy" id="7234"/>
    <lineage>
        <taxon>Eukaryota</taxon>
        <taxon>Metazoa</taxon>
        <taxon>Ecdysozoa</taxon>
        <taxon>Arthropoda</taxon>
        <taxon>Hexapoda</taxon>
        <taxon>Insecta</taxon>
        <taxon>Pterygota</taxon>
        <taxon>Neoptera</taxon>
        <taxon>Endopterygota</taxon>
        <taxon>Diptera</taxon>
        <taxon>Brachycera</taxon>
        <taxon>Muscomorpha</taxon>
        <taxon>Ephydroidea</taxon>
        <taxon>Drosophilidae</taxon>
        <taxon>Drosophila</taxon>
        <taxon>Sophophora</taxon>
    </lineage>
</organism>
<proteinExistence type="predicted"/>
<dbReference type="PhylomeDB" id="B4GZA2"/>
<dbReference type="EMBL" id="CH479198">
    <property type="protein sequence ID" value="EDW28120.1"/>
    <property type="molecule type" value="Genomic_DNA"/>
</dbReference>
<evidence type="ECO:0000313" key="2">
    <source>
        <dbReference type="Proteomes" id="UP000008744"/>
    </source>
</evidence>
<dbReference type="Proteomes" id="UP000008744">
    <property type="component" value="Unassembled WGS sequence"/>
</dbReference>
<name>B4GZA2_DROPE</name>
<dbReference type="HOGENOM" id="CLU_142459_0_0_1"/>
<sequence>MKFFRNNTNRTNLYWRCHWYYRPTRCPVLICMSKTNTRDFRQIHEHRHIRPNRKSKQGTTMPVVASVRSLPEAMDMELFHM</sequence>
<dbReference type="OrthoDB" id="2311693at2759"/>